<dbReference type="EMBL" id="JAVXUO010001254">
    <property type="protein sequence ID" value="KAK2984190.1"/>
    <property type="molecule type" value="Genomic_DNA"/>
</dbReference>
<dbReference type="PANTHER" id="PTHR22835:SF683">
    <property type="entry name" value="OS05G0506800 PROTEIN"/>
    <property type="match status" value="1"/>
</dbReference>
<dbReference type="AlphaFoldDB" id="A0AA88S8E4"/>
<dbReference type="Pfam" id="PF00657">
    <property type="entry name" value="Lipase_GDSL"/>
    <property type="match status" value="1"/>
</dbReference>
<dbReference type="InterPro" id="IPR001087">
    <property type="entry name" value="GDSL"/>
</dbReference>
<dbReference type="Proteomes" id="UP001187471">
    <property type="component" value="Unassembled WGS sequence"/>
</dbReference>
<evidence type="ECO:0000313" key="3">
    <source>
        <dbReference type="EMBL" id="KAK2984190.1"/>
    </source>
</evidence>
<keyword evidence="4" id="KW-1185">Reference proteome</keyword>
<dbReference type="InterPro" id="IPR036514">
    <property type="entry name" value="SGNH_hydro_sf"/>
</dbReference>
<accession>A0AA88S8E4</accession>
<sequence>MVPGNFPIGCSPSYLTVFKSPNKEEYDPDTGCLIWLNKFAENHNELLQIELNQIQQLNPNATIIYADYYHAAMQFYRSPKEFGRLWTSSENGIKKIATNTPYIIPGFSMGALTVCCGGGGSYNYNPLVECGRQPSTVGNDPSGYASWDGLHLTEAAYRCIFRGLFEGPYTVPHISTLCVPTALSA</sequence>
<dbReference type="PANTHER" id="PTHR22835">
    <property type="entry name" value="ZINC FINGER FYVE DOMAIN CONTAINING PROTEIN"/>
    <property type="match status" value="1"/>
</dbReference>
<evidence type="ECO:0000256" key="1">
    <source>
        <dbReference type="ARBA" id="ARBA00008668"/>
    </source>
</evidence>
<dbReference type="Gene3D" id="3.40.50.1110">
    <property type="entry name" value="SGNH hydrolase"/>
    <property type="match status" value="1"/>
</dbReference>
<name>A0AA88S8E4_9ASTE</name>
<gene>
    <name evidence="3" type="ORF">RJ640_017303</name>
</gene>
<reference evidence="3" key="1">
    <citation type="submission" date="2022-12" db="EMBL/GenBank/DDBJ databases">
        <title>Draft genome assemblies for two species of Escallonia (Escalloniales).</title>
        <authorList>
            <person name="Chanderbali A."/>
            <person name="Dervinis C."/>
            <person name="Anghel I."/>
            <person name="Soltis D."/>
            <person name="Soltis P."/>
            <person name="Zapata F."/>
        </authorList>
    </citation>
    <scope>NUCLEOTIDE SEQUENCE</scope>
    <source>
        <strain evidence="3">UCBG92.1500</strain>
        <tissue evidence="3">Leaf</tissue>
    </source>
</reference>
<dbReference type="GO" id="GO:0016788">
    <property type="term" value="F:hydrolase activity, acting on ester bonds"/>
    <property type="evidence" value="ECO:0007669"/>
    <property type="project" value="InterPro"/>
</dbReference>
<comment type="caution">
    <text evidence="3">The sequence shown here is derived from an EMBL/GenBank/DDBJ whole genome shotgun (WGS) entry which is preliminary data.</text>
</comment>
<proteinExistence type="inferred from homology"/>
<organism evidence="3 4">
    <name type="scientific">Escallonia rubra</name>
    <dbReference type="NCBI Taxonomy" id="112253"/>
    <lineage>
        <taxon>Eukaryota</taxon>
        <taxon>Viridiplantae</taxon>
        <taxon>Streptophyta</taxon>
        <taxon>Embryophyta</taxon>
        <taxon>Tracheophyta</taxon>
        <taxon>Spermatophyta</taxon>
        <taxon>Magnoliopsida</taxon>
        <taxon>eudicotyledons</taxon>
        <taxon>Gunneridae</taxon>
        <taxon>Pentapetalae</taxon>
        <taxon>asterids</taxon>
        <taxon>campanulids</taxon>
        <taxon>Escalloniales</taxon>
        <taxon>Escalloniaceae</taxon>
        <taxon>Escallonia</taxon>
    </lineage>
</organism>
<evidence type="ECO:0000256" key="2">
    <source>
        <dbReference type="ARBA" id="ARBA00023180"/>
    </source>
</evidence>
<evidence type="ECO:0000313" key="4">
    <source>
        <dbReference type="Proteomes" id="UP001187471"/>
    </source>
</evidence>
<protein>
    <recommendedName>
        <fullName evidence="5">GDSL esterase/lipase</fullName>
    </recommendedName>
</protein>
<comment type="similarity">
    <text evidence="1">Belongs to the 'GDSL' lipolytic enzyme family.</text>
</comment>
<evidence type="ECO:0008006" key="5">
    <source>
        <dbReference type="Google" id="ProtNLM"/>
    </source>
</evidence>
<keyword evidence="2" id="KW-0325">Glycoprotein</keyword>